<dbReference type="EMBL" id="JAQQBS010000004">
    <property type="protein sequence ID" value="KAK0169838.1"/>
    <property type="molecule type" value="Genomic_DNA"/>
</dbReference>
<evidence type="ECO:0000313" key="2">
    <source>
        <dbReference type="EMBL" id="KAK0169838.1"/>
    </source>
</evidence>
<organism evidence="2 3">
    <name type="scientific">Microctonus aethiopoides</name>
    <dbReference type="NCBI Taxonomy" id="144406"/>
    <lineage>
        <taxon>Eukaryota</taxon>
        <taxon>Metazoa</taxon>
        <taxon>Ecdysozoa</taxon>
        <taxon>Arthropoda</taxon>
        <taxon>Hexapoda</taxon>
        <taxon>Insecta</taxon>
        <taxon>Pterygota</taxon>
        <taxon>Neoptera</taxon>
        <taxon>Endopterygota</taxon>
        <taxon>Hymenoptera</taxon>
        <taxon>Apocrita</taxon>
        <taxon>Ichneumonoidea</taxon>
        <taxon>Braconidae</taxon>
        <taxon>Euphorinae</taxon>
        <taxon>Microctonus</taxon>
    </lineage>
</organism>
<protein>
    <recommendedName>
        <fullName evidence="1">SAC domain-containing protein</fullName>
    </recommendedName>
</protein>
<name>A0AA39KQ68_9HYME</name>
<gene>
    <name evidence="2" type="ORF">PV328_010475</name>
</gene>
<keyword evidence="3" id="KW-1185">Reference proteome</keyword>
<accession>A0AA39KQ68</accession>
<dbReference type="Proteomes" id="UP001168990">
    <property type="component" value="Unassembled WGS sequence"/>
</dbReference>
<dbReference type="InterPro" id="IPR002013">
    <property type="entry name" value="SAC_dom"/>
</dbReference>
<reference evidence="2" key="1">
    <citation type="journal article" date="2023" name="bioRxiv">
        <title>Scaffold-level genome assemblies of two parasitoid biocontrol wasps reveal the parthenogenesis mechanism and an associated novel virus.</title>
        <authorList>
            <person name="Inwood S."/>
            <person name="Skelly J."/>
            <person name="Guhlin J."/>
            <person name="Harrop T."/>
            <person name="Goldson S."/>
            <person name="Dearden P."/>
        </authorList>
    </citation>
    <scope>NUCLEOTIDE SEQUENCE</scope>
    <source>
        <strain evidence="2">Irish</strain>
        <tissue evidence="2">Whole body</tissue>
    </source>
</reference>
<sequence length="101" mass="11879">MKLIFFFFQIDHRGAENIFEKEFRSVAWKIGHDQQQMEYFSLSKDDTIMLSVQDGIFCNNCINCLDQINVVQSMLPKRKITDVFMIIKENEFGGFRGTNDL</sequence>
<dbReference type="AlphaFoldDB" id="A0AA39KQ68"/>
<dbReference type="GO" id="GO:0016791">
    <property type="term" value="F:phosphatase activity"/>
    <property type="evidence" value="ECO:0007669"/>
    <property type="project" value="InterPro"/>
</dbReference>
<proteinExistence type="predicted"/>
<dbReference type="PROSITE" id="PS50275">
    <property type="entry name" value="SAC"/>
    <property type="match status" value="1"/>
</dbReference>
<evidence type="ECO:0000313" key="3">
    <source>
        <dbReference type="Proteomes" id="UP001168990"/>
    </source>
</evidence>
<comment type="caution">
    <text evidence="2">The sequence shown here is derived from an EMBL/GenBank/DDBJ whole genome shotgun (WGS) entry which is preliminary data.</text>
</comment>
<reference evidence="2" key="2">
    <citation type="submission" date="2023-03" db="EMBL/GenBank/DDBJ databases">
        <authorList>
            <person name="Inwood S.N."/>
            <person name="Skelly J.G."/>
            <person name="Guhlin J."/>
            <person name="Harrop T.W.R."/>
            <person name="Goldson S.G."/>
            <person name="Dearden P.K."/>
        </authorList>
    </citation>
    <scope>NUCLEOTIDE SEQUENCE</scope>
    <source>
        <strain evidence="2">Irish</strain>
        <tissue evidence="2">Whole body</tissue>
    </source>
</reference>
<evidence type="ECO:0000259" key="1">
    <source>
        <dbReference type="PROSITE" id="PS50275"/>
    </source>
</evidence>
<feature type="domain" description="SAC" evidence="1">
    <location>
        <begin position="53"/>
        <end position="75"/>
    </location>
</feature>